<comment type="similarity">
    <text evidence="2">Belongs to the RelE toxin family. YafQ subfamily.</text>
</comment>
<dbReference type="PIRSF" id="PIRSF006156">
    <property type="entry name" value="YafQ"/>
    <property type="match status" value="1"/>
</dbReference>
<evidence type="ECO:0000313" key="5">
    <source>
        <dbReference type="Proteomes" id="UP000470010"/>
    </source>
</evidence>
<accession>A0A7K0GB28</accession>
<dbReference type="Proteomes" id="UP000470010">
    <property type="component" value="Unassembled WGS sequence"/>
</dbReference>
<keyword evidence="1" id="KW-1277">Toxin-antitoxin system</keyword>
<proteinExistence type="inferred from homology"/>
<organism evidence="4 5">
    <name type="scientific">Enorma shizhengliae</name>
    <dbReference type="NCBI Taxonomy" id="2606615"/>
    <lineage>
        <taxon>Bacteria</taxon>
        <taxon>Bacillati</taxon>
        <taxon>Actinomycetota</taxon>
        <taxon>Coriobacteriia</taxon>
        <taxon>Coriobacteriales</taxon>
        <taxon>Coriobacteriaceae</taxon>
        <taxon>Enorma</taxon>
    </lineage>
</organism>
<name>A0A7K0GB28_9ACTN</name>
<feature type="active site" description="Proton donor" evidence="3">
    <location>
        <position position="87"/>
    </location>
</feature>
<dbReference type="SUPFAM" id="SSF143011">
    <property type="entry name" value="RelE-like"/>
    <property type="match status" value="1"/>
</dbReference>
<protein>
    <submittedName>
        <fullName evidence="4">Type II toxin-antitoxin system mRNA interferase toxin, RelE/StbE family</fullName>
    </submittedName>
</protein>
<keyword evidence="5" id="KW-1185">Reference proteome</keyword>
<dbReference type="InterPro" id="IPR004386">
    <property type="entry name" value="Toxin_YafQ-like"/>
</dbReference>
<evidence type="ECO:0000256" key="3">
    <source>
        <dbReference type="PIRSR" id="PIRSR006156-1"/>
    </source>
</evidence>
<evidence type="ECO:0000256" key="1">
    <source>
        <dbReference type="ARBA" id="ARBA00022649"/>
    </source>
</evidence>
<dbReference type="FunFam" id="3.30.2310.20:FF:000003">
    <property type="entry name" value="Type II toxin-antitoxin system YafQ family toxin"/>
    <property type="match status" value="1"/>
</dbReference>
<dbReference type="Gene3D" id="3.30.2310.20">
    <property type="entry name" value="RelE-like"/>
    <property type="match status" value="1"/>
</dbReference>
<dbReference type="InterPro" id="IPR007712">
    <property type="entry name" value="RelE/ParE_toxin"/>
</dbReference>
<dbReference type="PANTHER" id="PTHR40588">
    <property type="entry name" value="MRNA INTERFERASE TOXIN YAFQ"/>
    <property type="match status" value="1"/>
</dbReference>
<dbReference type="GO" id="GO:0006415">
    <property type="term" value="P:translational termination"/>
    <property type="evidence" value="ECO:0007669"/>
    <property type="project" value="TreeGrafter"/>
</dbReference>
<dbReference type="NCBIfam" id="TIGR02385">
    <property type="entry name" value="RelE_StbE"/>
    <property type="match status" value="1"/>
</dbReference>
<evidence type="ECO:0000256" key="2">
    <source>
        <dbReference type="ARBA" id="ARBA00061366"/>
    </source>
</evidence>
<dbReference type="RefSeq" id="WP_144688844.1">
    <property type="nucleotide sequence ID" value="NZ_VLLQ01000013.1"/>
</dbReference>
<comment type="caution">
    <text evidence="4">The sequence shown here is derived from an EMBL/GenBank/DDBJ whole genome shotgun (WGS) entry which is preliminary data.</text>
</comment>
<dbReference type="PANTHER" id="PTHR40588:SF1">
    <property type="entry name" value="MRNA INTERFERASE TOXIN YAFQ"/>
    <property type="match status" value="1"/>
</dbReference>
<dbReference type="EMBL" id="VTFZ01000014">
    <property type="protein sequence ID" value="MRX80802.1"/>
    <property type="molecule type" value="Genomic_DNA"/>
</dbReference>
<gene>
    <name evidence="4" type="ORF">GJE22_09430</name>
</gene>
<dbReference type="InterPro" id="IPR035093">
    <property type="entry name" value="RelE/ParE_toxin_dom_sf"/>
</dbReference>
<dbReference type="AlphaFoldDB" id="A0A7K0GB28"/>
<dbReference type="GO" id="GO:0006402">
    <property type="term" value="P:mRNA catabolic process"/>
    <property type="evidence" value="ECO:0007669"/>
    <property type="project" value="TreeGrafter"/>
</dbReference>
<dbReference type="GO" id="GO:0004521">
    <property type="term" value="F:RNA endonuclease activity"/>
    <property type="evidence" value="ECO:0007669"/>
    <property type="project" value="TreeGrafter"/>
</dbReference>
<sequence length="93" mass="11011">MALKLVPTSQFKRDYKRMKKRGLNMNELQVVLDKLCTEKPLEERHRDHALVGRYIGFRECHIRPDWLLVYAIDKDKLILVASRTGTHSDLFDE</sequence>
<dbReference type="Pfam" id="PF15738">
    <property type="entry name" value="YafQ_toxin"/>
    <property type="match status" value="1"/>
</dbReference>
<reference evidence="5" key="1">
    <citation type="submission" date="2019-08" db="EMBL/GenBank/DDBJ databases">
        <title>Arthrobacter sp. nov., isolated from plateau pika and Tibetan wild ass.</title>
        <authorList>
            <person name="Ge Y."/>
        </authorList>
    </citation>
    <scope>NUCLEOTIDE SEQUENCE [LARGE SCALE GENOMIC DNA]</scope>
    <source>
        <strain evidence="5">HF-1365</strain>
    </source>
</reference>
<evidence type="ECO:0000313" key="4">
    <source>
        <dbReference type="EMBL" id="MRX80802.1"/>
    </source>
</evidence>